<organism evidence="2 3">
    <name type="scientific">Sphingomonas naphthae</name>
    <dbReference type="NCBI Taxonomy" id="1813468"/>
    <lineage>
        <taxon>Bacteria</taxon>
        <taxon>Pseudomonadati</taxon>
        <taxon>Pseudomonadota</taxon>
        <taxon>Alphaproteobacteria</taxon>
        <taxon>Sphingomonadales</taxon>
        <taxon>Sphingomonadaceae</taxon>
        <taxon>Sphingomonas</taxon>
    </lineage>
</organism>
<proteinExistence type="predicted"/>
<dbReference type="Proteomes" id="UP001220395">
    <property type="component" value="Chromosome"/>
</dbReference>
<keyword evidence="3" id="KW-1185">Reference proteome</keyword>
<dbReference type="InterPro" id="IPR036259">
    <property type="entry name" value="MFS_trans_sf"/>
</dbReference>
<reference evidence="2 3" key="1">
    <citation type="submission" date="2023-02" db="EMBL/GenBank/DDBJ databases">
        <title>Genome sequence of Sphingomonas naphthae.</title>
        <authorList>
            <person name="Kim S."/>
            <person name="Heo J."/>
            <person name="Kwon S.-W."/>
        </authorList>
    </citation>
    <scope>NUCLEOTIDE SEQUENCE [LARGE SCALE GENOMIC DNA]</scope>
    <source>
        <strain evidence="2 3">KACC 18716</strain>
    </source>
</reference>
<evidence type="ECO:0000256" key="1">
    <source>
        <dbReference type="SAM" id="Phobius"/>
    </source>
</evidence>
<protein>
    <recommendedName>
        <fullName evidence="4">MFS transporter</fullName>
    </recommendedName>
</protein>
<keyword evidence="1" id="KW-0812">Transmembrane</keyword>
<feature type="transmembrane region" description="Helical" evidence="1">
    <location>
        <begin position="81"/>
        <end position="99"/>
    </location>
</feature>
<evidence type="ECO:0000313" key="2">
    <source>
        <dbReference type="EMBL" id="WCT74441.1"/>
    </source>
</evidence>
<feature type="transmembrane region" description="Helical" evidence="1">
    <location>
        <begin position="50"/>
        <end position="69"/>
    </location>
</feature>
<feature type="transmembrane region" description="Helical" evidence="1">
    <location>
        <begin position="105"/>
        <end position="123"/>
    </location>
</feature>
<keyword evidence="1" id="KW-1133">Transmembrane helix</keyword>
<keyword evidence="1" id="KW-0472">Membrane</keyword>
<dbReference type="SUPFAM" id="SSF103473">
    <property type="entry name" value="MFS general substrate transporter"/>
    <property type="match status" value="1"/>
</dbReference>
<accession>A0ABY7TP11</accession>
<dbReference type="EMBL" id="CP117411">
    <property type="protein sequence ID" value="WCT74441.1"/>
    <property type="molecule type" value="Genomic_DNA"/>
</dbReference>
<evidence type="ECO:0000313" key="3">
    <source>
        <dbReference type="Proteomes" id="UP001220395"/>
    </source>
</evidence>
<name>A0ABY7TP11_9SPHN</name>
<dbReference type="Gene3D" id="1.20.1250.20">
    <property type="entry name" value="MFS general substrate transporter like domains"/>
    <property type="match status" value="1"/>
</dbReference>
<evidence type="ECO:0008006" key="4">
    <source>
        <dbReference type="Google" id="ProtNLM"/>
    </source>
</evidence>
<gene>
    <name evidence="2" type="ORF">PQ455_04205</name>
</gene>
<dbReference type="RefSeq" id="WP_273689469.1">
    <property type="nucleotide sequence ID" value="NZ_CP117411.1"/>
</dbReference>
<sequence length="138" mass="14971">MAKLDLSEFRQNWRPLTACFLGVGSALSLNNFVASNFAPYLIKEFAWTRAQWAMTGTVVLLIFVCVPIAGRLADLYGVRRVASVGVVSFPLSYVAIALMNGDIRIFYAICILQVVLRNGGIRISAATPQTAEKVATAA</sequence>